<evidence type="ECO:0000256" key="5">
    <source>
        <dbReference type="ARBA" id="ARBA00022485"/>
    </source>
</evidence>
<dbReference type="Pfam" id="PF26466">
    <property type="entry name" value="DNA_primase_lrg_N"/>
    <property type="match status" value="1"/>
</dbReference>
<keyword evidence="8" id="KW-0479">Metal-binding</keyword>
<dbReference type="GO" id="GO:0003964">
    <property type="term" value="F:RNA-directed DNA polymerase activity"/>
    <property type="evidence" value="ECO:0007669"/>
    <property type="project" value="UniProtKB-EC"/>
</dbReference>
<evidence type="ECO:0000256" key="4">
    <source>
        <dbReference type="ARBA" id="ARBA00019038"/>
    </source>
</evidence>
<dbReference type="GO" id="GO:0006269">
    <property type="term" value="P:DNA replication, synthesis of primer"/>
    <property type="evidence" value="ECO:0007669"/>
    <property type="project" value="UniProtKB-KW"/>
</dbReference>
<dbReference type="EMBL" id="JYDH01000012">
    <property type="protein sequence ID" value="KRY40500.1"/>
    <property type="molecule type" value="Genomic_DNA"/>
</dbReference>
<keyword evidence="7" id="KW-0235">DNA replication</keyword>
<comment type="cofactor">
    <cofactor evidence="1">
        <name>[4Fe-4S] cluster</name>
        <dbReference type="ChEBI" id="CHEBI:49883"/>
    </cofactor>
</comment>
<dbReference type="InterPro" id="IPR058560">
    <property type="entry name" value="DNA_primase_C"/>
</dbReference>
<keyword evidence="11" id="KW-0238">DNA-binding</keyword>
<dbReference type="SUPFAM" id="SSF56672">
    <property type="entry name" value="DNA/RNA polymerases"/>
    <property type="match status" value="1"/>
</dbReference>
<dbReference type="GO" id="GO:0046872">
    <property type="term" value="F:metal ion binding"/>
    <property type="evidence" value="ECO:0007669"/>
    <property type="project" value="UniProtKB-KW"/>
</dbReference>
<protein>
    <recommendedName>
        <fullName evidence="4">DNA primase large subunit</fullName>
        <ecNumber evidence="3">2.7.7.49</ecNumber>
    </recommendedName>
</protein>
<evidence type="ECO:0000256" key="12">
    <source>
        <dbReference type="SAM" id="MobiDB-lite"/>
    </source>
</evidence>
<keyword evidence="10" id="KW-0411">Iron-sulfur</keyword>
<evidence type="ECO:0000256" key="9">
    <source>
        <dbReference type="ARBA" id="ARBA00023004"/>
    </source>
</evidence>
<dbReference type="GO" id="GO:0005658">
    <property type="term" value="C:alpha DNA polymerase:primase complex"/>
    <property type="evidence" value="ECO:0007669"/>
    <property type="project" value="UniProtKB-ARBA"/>
</dbReference>
<accession>A0A0V1BTG4</accession>
<organism evidence="14 15">
    <name type="scientific">Trichinella spiralis</name>
    <name type="common">Trichina worm</name>
    <dbReference type="NCBI Taxonomy" id="6334"/>
    <lineage>
        <taxon>Eukaryota</taxon>
        <taxon>Metazoa</taxon>
        <taxon>Ecdysozoa</taxon>
        <taxon>Nematoda</taxon>
        <taxon>Enoplea</taxon>
        <taxon>Dorylaimia</taxon>
        <taxon>Trichinellida</taxon>
        <taxon>Trichinellidae</taxon>
        <taxon>Trichinella</taxon>
    </lineage>
</organism>
<evidence type="ECO:0000313" key="14">
    <source>
        <dbReference type="EMBL" id="KRY40500.1"/>
    </source>
</evidence>
<dbReference type="Proteomes" id="UP000054776">
    <property type="component" value="Unassembled WGS sequence"/>
</dbReference>
<dbReference type="InterPro" id="IPR007238">
    <property type="entry name" value="DNA_primase_lsu_euk/arc"/>
</dbReference>
<dbReference type="GO" id="GO:0003677">
    <property type="term" value="F:DNA binding"/>
    <property type="evidence" value="ECO:0007669"/>
    <property type="project" value="UniProtKB-KW"/>
</dbReference>
<reference evidence="14 15" key="1">
    <citation type="submission" date="2015-01" db="EMBL/GenBank/DDBJ databases">
        <title>Evolution of Trichinella species and genotypes.</title>
        <authorList>
            <person name="Korhonen P.K."/>
            <person name="Edoardo P."/>
            <person name="Giuseppe L.R."/>
            <person name="Gasser R.B."/>
        </authorList>
    </citation>
    <scope>NUCLEOTIDE SEQUENCE [LARGE SCALE GENOMIC DNA]</scope>
    <source>
        <strain evidence="14">ISS3</strain>
    </source>
</reference>
<dbReference type="CDD" id="cd07322">
    <property type="entry name" value="PriL_PriS_Eukaryotic"/>
    <property type="match status" value="1"/>
</dbReference>
<dbReference type="EC" id="2.7.7.49" evidence="3"/>
<evidence type="ECO:0000256" key="6">
    <source>
        <dbReference type="ARBA" id="ARBA00022515"/>
    </source>
</evidence>
<evidence type="ECO:0000256" key="1">
    <source>
        <dbReference type="ARBA" id="ARBA00001966"/>
    </source>
</evidence>
<feature type="domain" description="DNA primase large subunit C-terminal" evidence="13">
    <location>
        <begin position="312"/>
        <end position="444"/>
    </location>
</feature>
<feature type="region of interest" description="Disordered" evidence="12">
    <location>
        <begin position="1029"/>
        <end position="1055"/>
    </location>
</feature>
<dbReference type="PANTHER" id="PTHR10537:SF3">
    <property type="entry name" value="DNA PRIMASE LARGE SUBUNIT"/>
    <property type="match status" value="1"/>
</dbReference>
<evidence type="ECO:0000256" key="7">
    <source>
        <dbReference type="ARBA" id="ARBA00022705"/>
    </source>
</evidence>
<dbReference type="Pfam" id="PF04104">
    <property type="entry name" value="DNA_primase_lrg"/>
    <property type="match status" value="2"/>
</dbReference>
<comment type="caution">
    <text evidence="14">The sequence shown here is derived from an EMBL/GenBank/DDBJ whole genome shotgun (WGS) entry which is preliminary data.</text>
</comment>
<dbReference type="InParanoid" id="A0A0V1BTG4"/>
<dbReference type="Gene3D" id="1.20.930.80">
    <property type="match status" value="1"/>
</dbReference>
<dbReference type="GO" id="GO:0051539">
    <property type="term" value="F:4 iron, 4 sulfur cluster binding"/>
    <property type="evidence" value="ECO:0007669"/>
    <property type="project" value="UniProtKB-KW"/>
</dbReference>
<evidence type="ECO:0000256" key="8">
    <source>
        <dbReference type="ARBA" id="ARBA00022723"/>
    </source>
</evidence>
<feature type="non-terminal residue" evidence="14">
    <location>
        <position position="1055"/>
    </location>
</feature>
<dbReference type="CDD" id="cd01647">
    <property type="entry name" value="RT_LTR"/>
    <property type="match status" value="1"/>
</dbReference>
<keyword evidence="6" id="KW-0639">Primosome</keyword>
<dbReference type="InterPro" id="IPR043502">
    <property type="entry name" value="DNA/RNA_pol_sf"/>
</dbReference>
<evidence type="ECO:0000256" key="11">
    <source>
        <dbReference type="ARBA" id="ARBA00023125"/>
    </source>
</evidence>
<dbReference type="InterPro" id="IPR016558">
    <property type="entry name" value="DNA_primase_lsu_euk"/>
</dbReference>
<name>A0A0V1BTG4_TRISP</name>
<dbReference type="STRING" id="6334.A0A0V1BTG4"/>
<dbReference type="Gene3D" id="3.30.70.270">
    <property type="match status" value="2"/>
</dbReference>
<dbReference type="AlphaFoldDB" id="A0A0V1BTG4"/>
<evidence type="ECO:0000259" key="13">
    <source>
        <dbReference type="Pfam" id="PF04104"/>
    </source>
</evidence>
<keyword evidence="15" id="KW-1185">Reference proteome</keyword>
<dbReference type="InterPro" id="IPR043128">
    <property type="entry name" value="Rev_trsase/Diguanyl_cyclase"/>
</dbReference>
<dbReference type="FunFam" id="3.30.70.270:FF:000020">
    <property type="entry name" value="Transposon Tf2-6 polyprotein-like Protein"/>
    <property type="match status" value="1"/>
</dbReference>
<dbReference type="Gene3D" id="3.10.10.10">
    <property type="entry name" value="HIV Type 1 Reverse Transcriptase, subunit A, domain 1"/>
    <property type="match status" value="1"/>
</dbReference>
<comment type="similarity">
    <text evidence="2">Belongs to the eukaryotic-type primase large subunit family.</text>
</comment>
<keyword evidence="5" id="KW-0004">4Fe-4S</keyword>
<gene>
    <name evidence="14" type="primary">Prim2</name>
    <name evidence="14" type="ORF">T01_9932</name>
</gene>
<evidence type="ECO:0000256" key="3">
    <source>
        <dbReference type="ARBA" id="ARBA00012493"/>
    </source>
</evidence>
<evidence type="ECO:0000313" key="15">
    <source>
        <dbReference type="Proteomes" id="UP000054776"/>
    </source>
</evidence>
<dbReference type="OrthoDB" id="421393at2759"/>
<sequence>MEFNTSFESKLEIDSNYEDGAVITSLDFAHNLQFYETPPTVNMDYRRAVDLAIQRHQVLLAVEMAGRRFPKFSENYMKFLDGQLREINFQIAISSSYASGQATSSILKQRLEDAQSHFLLLIAFAETFQNRQWFLQQEVDLFHFRILCERNASIRDFLSQNNITYESISEDEKEHQWKQLFDGCHSAKVKYFKKMKKLPPEEEAIEQKRFVMQWEFYKVPFKETIALLRERRVLVKSRMALVPHCDFLNTIVNRFRSVQSRKLSIIAKRCHLLYADSRLADLRVLGDARCPTQEYVSSADSRSVTMEMVEPLSVTSFSLCMRRLYDELKSAHHLRHGGRMQLGLFLKKIGLSLNESLKFWEYHFRPKMDAEKFQRQYAYSIRHNYGEEGKRADYVAYSCLKIIMNNPPGIGDFHGSRCPFKHCDAEHLQQLLKNCGIHKDDIKNWFSTLDLASGYWQVEVAERHREKTAFFTPLGLFQFQFGLCNAPATFQRLMEKALRGLTWKTCLVYLDDIIVFRKTEEEHLERLEGVLSRLQSVGLKIKSEKCQLMRQSVHYLGHIVTQHGVGTDPEKTAAVQEWPTPQCVREVRQFLGLASYYRQFVRNFAGVANRLHALTKKGEKWRWGLKEEEAFARLKDALVSPPILVPPRLRPHSPSGCGCQRKRHQSSVVAARRAGPTGGGRVRLPLALTVGAELLRDAEGDAGPSLGYSPLRPYLYGRKFTARTDYSSLKWLRNFREPVGQIIAKRCHLLYADSRLADLRVFGDARCPTQEYVSSADSRSVTMEMVEPLSVTSFPLCMRRLYDELKSAHHLRHGGRMQLGLFLKKIGLSLNESLKFWEYHFRPKIDAEKFQRQYAYSIRHNYGEEGKRADYVAYSCLKIIMNNPPGIGDFHGSRCPFKHCDAEHLQQLLKNCGIHKDDIKNIVNYASNNHYNKACSIFFDCMHKLPEGGLGEFITHPNQYFDESRKLYSRSSSKKRFPILHAIGTGRFMPVCPEFNRKPLEAKDDKLQMGACPRPTYCHVGRRCERLRGTESTPEEDVHPSEIRDVTSRSSVLKN</sequence>
<keyword evidence="9" id="KW-0408">Iron</keyword>
<dbReference type="PANTHER" id="PTHR10537">
    <property type="entry name" value="DNA PRIMASE LARGE SUBUNIT"/>
    <property type="match status" value="1"/>
</dbReference>
<feature type="compositionally biased region" description="Basic and acidic residues" evidence="12">
    <location>
        <begin position="1036"/>
        <end position="1047"/>
    </location>
</feature>
<dbReference type="GO" id="GO:0006270">
    <property type="term" value="P:DNA replication initiation"/>
    <property type="evidence" value="ECO:0007669"/>
    <property type="project" value="TreeGrafter"/>
</dbReference>
<evidence type="ECO:0000256" key="2">
    <source>
        <dbReference type="ARBA" id="ARBA00010564"/>
    </source>
</evidence>
<feature type="domain" description="DNA primase large subunit C-terminal" evidence="13">
    <location>
        <begin position="789"/>
        <end position="961"/>
    </location>
</feature>
<proteinExistence type="inferred from homology"/>
<evidence type="ECO:0000256" key="10">
    <source>
        <dbReference type="ARBA" id="ARBA00023014"/>
    </source>
</evidence>